<evidence type="ECO:0000313" key="2">
    <source>
        <dbReference type="EMBL" id="KAA8532534.1"/>
    </source>
</evidence>
<dbReference type="AlphaFoldDB" id="A0A5J5AQD6"/>
<evidence type="ECO:0000313" key="3">
    <source>
        <dbReference type="Proteomes" id="UP000325577"/>
    </source>
</evidence>
<dbReference type="Proteomes" id="UP000325577">
    <property type="component" value="Linkage Group LG19"/>
</dbReference>
<feature type="region of interest" description="Disordered" evidence="1">
    <location>
        <begin position="20"/>
        <end position="50"/>
    </location>
</feature>
<name>A0A5J5AQD6_9ASTE</name>
<accession>A0A5J5AQD6</accession>
<evidence type="ECO:0000256" key="1">
    <source>
        <dbReference type="SAM" id="MobiDB-lite"/>
    </source>
</evidence>
<dbReference type="OrthoDB" id="1045822at2759"/>
<gene>
    <name evidence="2" type="ORF">F0562_032650</name>
</gene>
<feature type="compositionally biased region" description="Polar residues" evidence="1">
    <location>
        <begin position="20"/>
        <end position="35"/>
    </location>
</feature>
<reference evidence="2 3" key="1">
    <citation type="submission" date="2019-09" db="EMBL/GenBank/DDBJ databases">
        <title>A chromosome-level genome assembly of the Chinese tupelo Nyssa sinensis.</title>
        <authorList>
            <person name="Yang X."/>
            <person name="Kang M."/>
            <person name="Yang Y."/>
            <person name="Xiong H."/>
            <person name="Wang M."/>
            <person name="Zhang Z."/>
            <person name="Wang Z."/>
            <person name="Wu H."/>
            <person name="Ma T."/>
            <person name="Liu J."/>
            <person name="Xi Z."/>
        </authorList>
    </citation>
    <scope>NUCLEOTIDE SEQUENCE [LARGE SCALE GENOMIC DNA]</scope>
    <source>
        <strain evidence="2">J267</strain>
        <tissue evidence="2">Leaf</tissue>
    </source>
</reference>
<dbReference type="EMBL" id="CM018042">
    <property type="protein sequence ID" value="KAA8532534.1"/>
    <property type="molecule type" value="Genomic_DNA"/>
</dbReference>
<protein>
    <submittedName>
        <fullName evidence="2">Uncharacterized protein</fullName>
    </submittedName>
</protein>
<proteinExistence type="predicted"/>
<organism evidence="2 3">
    <name type="scientific">Nyssa sinensis</name>
    <dbReference type="NCBI Taxonomy" id="561372"/>
    <lineage>
        <taxon>Eukaryota</taxon>
        <taxon>Viridiplantae</taxon>
        <taxon>Streptophyta</taxon>
        <taxon>Embryophyta</taxon>
        <taxon>Tracheophyta</taxon>
        <taxon>Spermatophyta</taxon>
        <taxon>Magnoliopsida</taxon>
        <taxon>eudicotyledons</taxon>
        <taxon>Gunneridae</taxon>
        <taxon>Pentapetalae</taxon>
        <taxon>asterids</taxon>
        <taxon>Cornales</taxon>
        <taxon>Nyssaceae</taxon>
        <taxon>Nyssa</taxon>
    </lineage>
</organism>
<sequence length="152" mass="18060">MIFKRFRYIHHHHRTNRQQLAYQRTPRTISTQTTNKHQRKSNPELRSLGPPASAAVLRRPKLLHDILLSMHYFRTDRRDCRQRINILWSKWVPLCTNSIVNWLWMCALCQEYRELKNRGFDMTIGWEGNVQRQNGGVAMAPSASVMGERMSR</sequence>
<keyword evidence="3" id="KW-1185">Reference proteome</keyword>